<protein>
    <recommendedName>
        <fullName evidence="1">F-box domain-containing protein</fullName>
    </recommendedName>
</protein>
<dbReference type="Proteomes" id="UP001202328">
    <property type="component" value="Unassembled WGS sequence"/>
</dbReference>
<dbReference type="AlphaFoldDB" id="A0AAD4TL51"/>
<comment type="caution">
    <text evidence="2">The sequence shown here is derived from an EMBL/GenBank/DDBJ whole genome shotgun (WGS) entry which is preliminary data.</text>
</comment>
<gene>
    <name evidence="2" type="ORF">MKW98_008475</name>
</gene>
<proteinExistence type="predicted"/>
<keyword evidence="3" id="KW-1185">Reference proteome</keyword>
<dbReference type="EMBL" id="JAJJMB010000289">
    <property type="protein sequence ID" value="KAI3962608.1"/>
    <property type="molecule type" value="Genomic_DNA"/>
</dbReference>
<organism evidence="2 3">
    <name type="scientific">Papaver atlanticum</name>
    <dbReference type="NCBI Taxonomy" id="357466"/>
    <lineage>
        <taxon>Eukaryota</taxon>
        <taxon>Viridiplantae</taxon>
        <taxon>Streptophyta</taxon>
        <taxon>Embryophyta</taxon>
        <taxon>Tracheophyta</taxon>
        <taxon>Spermatophyta</taxon>
        <taxon>Magnoliopsida</taxon>
        <taxon>Ranunculales</taxon>
        <taxon>Papaveraceae</taxon>
        <taxon>Papaveroideae</taxon>
        <taxon>Papaver</taxon>
    </lineage>
</organism>
<dbReference type="InterPro" id="IPR036047">
    <property type="entry name" value="F-box-like_dom_sf"/>
</dbReference>
<dbReference type="PANTHER" id="PTHR31900">
    <property type="entry name" value="F-BOX/RNI SUPERFAMILY PROTEIN-RELATED"/>
    <property type="match status" value="1"/>
</dbReference>
<dbReference type="Pfam" id="PF00646">
    <property type="entry name" value="F-box"/>
    <property type="match status" value="1"/>
</dbReference>
<dbReference type="Gene3D" id="1.20.1280.50">
    <property type="match status" value="1"/>
</dbReference>
<reference evidence="2" key="1">
    <citation type="submission" date="2022-04" db="EMBL/GenBank/DDBJ databases">
        <title>A functionally conserved STORR gene fusion in Papaver species that diverged 16.8 million years ago.</title>
        <authorList>
            <person name="Catania T."/>
        </authorList>
    </citation>
    <scope>NUCLEOTIDE SEQUENCE</scope>
    <source>
        <strain evidence="2">S-188037</strain>
    </source>
</reference>
<name>A0AAD4TL51_9MAGN</name>
<dbReference type="PANTHER" id="PTHR31900:SF30">
    <property type="entry name" value="SUPERFAMILY PROTEIN, PUTATIVE-RELATED"/>
    <property type="match status" value="1"/>
</dbReference>
<evidence type="ECO:0000313" key="2">
    <source>
        <dbReference type="EMBL" id="KAI3962608.1"/>
    </source>
</evidence>
<evidence type="ECO:0000313" key="3">
    <source>
        <dbReference type="Proteomes" id="UP001202328"/>
    </source>
</evidence>
<dbReference type="SUPFAM" id="SSF81383">
    <property type="entry name" value="F-box domain"/>
    <property type="match status" value="1"/>
</dbReference>
<sequence>MKKGNSGFSSSEVDRISNLPDSLIHHILSFMYTKYAVKTCVLSKRWRYIWNSLSVLNFSEKSHISESNDEDSYNESHSDIFVEFVDRVLNLRDKSDIQLINLDCSNLYTTGSIIYGWIDIAVERNVQELYIKTKVEDGFKIPPCLCTCESLTKLELQLTGWVEDDYENRITLPCDMSLPRLKLLHLRLEHISFDDDDENQTNRFFSSFPSLELLIIEIGCRGFHNTKLDISLPKLKYFVFDCQNDESNSGVKLHAPSLASFSCVSYLSTNFILEGLSSLVDADIEIKISIEDYMPASNSVIHEDKKEFYVRRCMRFLRGLHKAKVLTLRNSFIKALGGAPHILDTQLLEFHNLKCLELWSSLSRDCLHSIFYVLKISPNMESVSLQISKLNYGKRPEYPYCDKVKFNEENIGDYWDTGLSLPCMICRLKFIEIQDLHGCVNELKFLEILLKHAPVLEKVLLKISLSHVNFESGAS</sequence>
<dbReference type="InterPro" id="IPR006566">
    <property type="entry name" value="FBD"/>
</dbReference>
<dbReference type="CDD" id="cd22160">
    <property type="entry name" value="F-box_AtFBL13-like"/>
    <property type="match status" value="1"/>
</dbReference>
<accession>A0AAD4TL51</accession>
<dbReference type="Pfam" id="PF08387">
    <property type="entry name" value="FBD"/>
    <property type="match status" value="1"/>
</dbReference>
<evidence type="ECO:0000259" key="1">
    <source>
        <dbReference type="SMART" id="SM00256"/>
    </source>
</evidence>
<dbReference type="SMART" id="SM00256">
    <property type="entry name" value="FBOX"/>
    <property type="match status" value="1"/>
</dbReference>
<dbReference type="InterPro" id="IPR050232">
    <property type="entry name" value="FBL13/AtMIF1-like"/>
</dbReference>
<dbReference type="InterPro" id="IPR053781">
    <property type="entry name" value="F-box_AtFBL13-like"/>
</dbReference>
<dbReference type="InterPro" id="IPR001810">
    <property type="entry name" value="F-box_dom"/>
</dbReference>
<feature type="domain" description="F-box" evidence="1">
    <location>
        <begin position="19"/>
        <end position="59"/>
    </location>
</feature>